<accession>A0A1B6W001</accession>
<organism evidence="1 2">
    <name type="scientific">Eikenella halliae</name>
    <dbReference type="NCBI Taxonomy" id="1795832"/>
    <lineage>
        <taxon>Bacteria</taxon>
        <taxon>Pseudomonadati</taxon>
        <taxon>Pseudomonadota</taxon>
        <taxon>Betaproteobacteria</taxon>
        <taxon>Neisseriales</taxon>
        <taxon>Neisseriaceae</taxon>
        <taxon>Eikenella</taxon>
    </lineage>
</organism>
<dbReference type="RefSeq" id="WP_064089531.1">
    <property type="nucleotide sequence ID" value="NZ_LXSQ01000013.1"/>
</dbReference>
<reference evidence="2" key="1">
    <citation type="submission" date="2016-05" db="EMBL/GenBank/DDBJ databases">
        <title>Draft genome of Corynebacterium afermentans subsp. afermentans LCDC 88199T.</title>
        <authorList>
            <person name="Bernier A.-M."/>
            <person name="Bernard K."/>
        </authorList>
    </citation>
    <scope>NUCLEOTIDE SEQUENCE [LARGE SCALE GENOMIC DNA]</scope>
    <source>
        <strain evidence="2">NML130454</strain>
    </source>
</reference>
<protein>
    <submittedName>
        <fullName evidence="1">Uncharacterized protein</fullName>
    </submittedName>
</protein>
<dbReference type="AlphaFoldDB" id="A0A1B6W001"/>
<keyword evidence="2" id="KW-1185">Reference proteome</keyword>
<evidence type="ECO:0000313" key="1">
    <source>
        <dbReference type="EMBL" id="OAM43539.1"/>
    </source>
</evidence>
<gene>
    <name evidence="1" type="ORF">A7Q00_05065</name>
</gene>
<dbReference type="STRING" id="1795832.A7Q00_05065"/>
<proteinExistence type="predicted"/>
<dbReference type="Proteomes" id="UP000077726">
    <property type="component" value="Unassembled WGS sequence"/>
</dbReference>
<evidence type="ECO:0000313" key="2">
    <source>
        <dbReference type="Proteomes" id="UP000077726"/>
    </source>
</evidence>
<dbReference type="CDD" id="cd11586">
    <property type="entry name" value="VbhA_like"/>
    <property type="match status" value="1"/>
</dbReference>
<sequence>MAELTHEQKQKLLAEFERPKVVKYSPEEIRSGKEIYIQVVASCALEGHAPDDFGKVVTMEEIRGELTKEQARAIILEQIPEETKRIQRKVARLHELGLSWQDL</sequence>
<comment type="caution">
    <text evidence="1">The sequence shown here is derived from an EMBL/GenBank/DDBJ whole genome shotgun (WGS) entry which is preliminary data.</text>
</comment>
<name>A0A1B6W001_9NEIS</name>
<dbReference type="EMBL" id="LXSQ01000013">
    <property type="protein sequence ID" value="OAM43539.1"/>
    <property type="molecule type" value="Genomic_DNA"/>
</dbReference>
<dbReference type="InterPro" id="IPR033788">
    <property type="entry name" value="VbhA-like"/>
</dbReference>